<dbReference type="PATRIC" id="fig|1129367.4.peg.4601"/>
<accession>A0A0F6A653</accession>
<dbReference type="Proteomes" id="UP000033434">
    <property type="component" value="Unassembled WGS sequence"/>
</dbReference>
<dbReference type="RefSeq" id="WP_046357943.1">
    <property type="nucleotide sequence ID" value="NZ_AUXW01000184.1"/>
</dbReference>
<evidence type="ECO:0000256" key="1">
    <source>
        <dbReference type="SAM" id="SignalP"/>
    </source>
</evidence>
<protein>
    <recommendedName>
        <fullName evidence="4">Fibronectin type-III domain-containing protein</fullName>
    </recommendedName>
</protein>
<reference evidence="2 3" key="1">
    <citation type="journal article" date="2015" name="BMC Genomics">
        <title>Genome mining reveals unlocked bioactive potential of marine Gram-negative bacteria.</title>
        <authorList>
            <person name="Machado H."/>
            <person name="Sonnenschein E.C."/>
            <person name="Melchiorsen J."/>
            <person name="Gram L."/>
        </authorList>
    </citation>
    <scope>NUCLEOTIDE SEQUENCE [LARGE SCALE GENOMIC DNA]</scope>
    <source>
        <strain evidence="2 3">S4054</strain>
    </source>
</reference>
<proteinExistence type="predicted"/>
<sequence>MSKCFWIVLLLVATSLSSHVSVASTLGNVSAFSVSKSTVTDGDTVTLSWQKPPGYTEDLYYNIYVTKPGSNRWKFRSDYKWTSISRYMEGIGTHNFEVEVCNTNDECGPSSSIKSVEVIKPNPVRSLKASKYSVFEGEVVTLSWLKPSVFYANAKYNIYTQKPVGSRFTFKADYSWTSVRRYMSGVGTHRFFVEACNAKNMCSSVQELSVIVKPSPPNTPPSISPIFAQNTVANTAFTASFNVSDVETAANSLVVTATTDNLALIPNNNIELSGSGNSRFITITPANNMTGSTVITLTVTDSGGLVDSESFAANVMVINEDFTGTADAFDSTGSEWRYNANICESYRDVENSTYRKNTQECWRKYSFNHYTKDAVFHDKSNNKLVLNYNVKRIPLDLYDGRDTSYGVSHFEIEKLDSNGNPTFYSDNSPKYVWGEKVTNDGLLHCLPGEYDDNLETAFLITAGYATSNKSFLRGRVEVDVEYVGILKGAQPAIWLDSPRINPAIGQEIDIDEYVPSIYPHRKSMHFFNVHSHYSSNEVSHLSCYSFNYSAGCHSVSDHVAANGHSKNIGLYWGTDGTSGEGGTGDTYTLIRDGSNVVTYTQEALEIKTHQRNVTPNHAKLIFSIEVGKGFENNNRTKLCEIIKSSGYTERLNNNENVTLGSMIIDSVKVYSDNQLF</sequence>
<feature type="signal peptide" evidence="1">
    <location>
        <begin position="1"/>
        <end position="23"/>
    </location>
</feature>
<organism evidence="2 3">
    <name type="scientific">Pseudoalteromonas luteoviolacea S4054</name>
    <dbReference type="NCBI Taxonomy" id="1129367"/>
    <lineage>
        <taxon>Bacteria</taxon>
        <taxon>Pseudomonadati</taxon>
        <taxon>Pseudomonadota</taxon>
        <taxon>Gammaproteobacteria</taxon>
        <taxon>Alteromonadales</taxon>
        <taxon>Pseudoalteromonadaceae</taxon>
        <taxon>Pseudoalteromonas</taxon>
    </lineage>
</organism>
<name>A0A0F6A653_9GAMM</name>
<keyword evidence="1" id="KW-0732">Signal</keyword>
<dbReference type="InterPro" id="IPR013783">
    <property type="entry name" value="Ig-like_fold"/>
</dbReference>
<evidence type="ECO:0008006" key="4">
    <source>
        <dbReference type="Google" id="ProtNLM"/>
    </source>
</evidence>
<feature type="chain" id="PRO_5002499377" description="Fibronectin type-III domain-containing protein" evidence="1">
    <location>
        <begin position="24"/>
        <end position="676"/>
    </location>
</feature>
<gene>
    <name evidence="2" type="ORF">N479_22130</name>
</gene>
<dbReference type="AlphaFoldDB" id="A0A0F6A653"/>
<dbReference type="SUPFAM" id="SSF49265">
    <property type="entry name" value="Fibronectin type III"/>
    <property type="match status" value="1"/>
</dbReference>
<dbReference type="InterPro" id="IPR036116">
    <property type="entry name" value="FN3_sf"/>
</dbReference>
<dbReference type="Gene3D" id="2.60.40.10">
    <property type="entry name" value="Immunoglobulins"/>
    <property type="match status" value="3"/>
</dbReference>
<evidence type="ECO:0000313" key="2">
    <source>
        <dbReference type="EMBL" id="KKE81598.1"/>
    </source>
</evidence>
<dbReference type="InterPro" id="IPR013320">
    <property type="entry name" value="ConA-like_dom_sf"/>
</dbReference>
<comment type="caution">
    <text evidence="2">The sequence shown here is derived from an EMBL/GenBank/DDBJ whole genome shotgun (WGS) entry which is preliminary data.</text>
</comment>
<dbReference type="SUPFAM" id="SSF49899">
    <property type="entry name" value="Concanavalin A-like lectins/glucanases"/>
    <property type="match status" value="1"/>
</dbReference>
<dbReference type="Gene3D" id="2.60.120.200">
    <property type="match status" value="1"/>
</dbReference>
<dbReference type="EMBL" id="AUXW01000184">
    <property type="protein sequence ID" value="KKE81598.1"/>
    <property type="molecule type" value="Genomic_DNA"/>
</dbReference>
<evidence type="ECO:0000313" key="3">
    <source>
        <dbReference type="Proteomes" id="UP000033434"/>
    </source>
</evidence>